<keyword evidence="2" id="KW-1185">Reference proteome</keyword>
<comment type="caution">
    <text evidence="1">The sequence shown here is derived from an EMBL/GenBank/DDBJ whole genome shotgun (WGS) entry which is preliminary data.</text>
</comment>
<organism evidence="1 2">
    <name type="scientific">Roseibacillus ishigakijimensis</name>
    <dbReference type="NCBI Taxonomy" id="454146"/>
    <lineage>
        <taxon>Bacteria</taxon>
        <taxon>Pseudomonadati</taxon>
        <taxon>Verrucomicrobiota</taxon>
        <taxon>Verrucomicrobiia</taxon>
        <taxon>Verrucomicrobiales</taxon>
        <taxon>Verrucomicrobiaceae</taxon>
        <taxon>Roseibacillus</taxon>
    </lineage>
</organism>
<dbReference type="Proteomes" id="UP000604083">
    <property type="component" value="Unassembled WGS sequence"/>
</dbReference>
<evidence type="ECO:0000313" key="2">
    <source>
        <dbReference type="Proteomes" id="UP000604083"/>
    </source>
</evidence>
<reference evidence="1" key="1">
    <citation type="submission" date="2021-01" db="EMBL/GenBank/DDBJ databases">
        <title>Modified the classification status of verrucomicrobia.</title>
        <authorList>
            <person name="Feng X."/>
        </authorList>
    </citation>
    <scope>NUCLEOTIDE SEQUENCE</scope>
    <source>
        <strain evidence="1">KCTC 12986</strain>
    </source>
</reference>
<accession>A0A934RRN4</accession>
<dbReference type="AlphaFoldDB" id="A0A934RRN4"/>
<dbReference type="CDD" id="cd00761">
    <property type="entry name" value="Glyco_tranf_GTA_type"/>
    <property type="match status" value="1"/>
</dbReference>
<name>A0A934RRN4_9BACT</name>
<gene>
    <name evidence="1" type="ORF">JIN78_16460</name>
</gene>
<protein>
    <recommendedName>
        <fullName evidence="3">Nucleotide-diphospho-sugar transferase</fullName>
    </recommendedName>
</protein>
<proteinExistence type="predicted"/>
<evidence type="ECO:0000313" key="1">
    <source>
        <dbReference type="EMBL" id="MBK1835658.1"/>
    </source>
</evidence>
<evidence type="ECO:0008006" key="3">
    <source>
        <dbReference type="Google" id="ProtNLM"/>
    </source>
</evidence>
<dbReference type="EMBL" id="JAENIO010000074">
    <property type="protein sequence ID" value="MBK1835658.1"/>
    <property type="molecule type" value="Genomic_DNA"/>
</dbReference>
<sequence>MPSSPHNLILTTLLDPPGRREARFLGKILASSLLRSLFGGQIVMERNFPEPLFPIERVDLKELEHDPADFLPEEVGPRAQRARVEAALRHAEAASRYGWVTFCDADVVPLRNWDHLLVYREADLLIARQADGQPDAGFFAVRGERVIEFAEEWADALAHLPARSTSGDENPPRPDEAALAQVVASGKWRVKPFERGEVVQAFAESTGLPDILSAAAVHLKGGSPAEKRKLAFALHMMWVYGDEDGVFLDILES</sequence>
<dbReference type="RefSeq" id="WP_200393094.1">
    <property type="nucleotide sequence ID" value="NZ_JAENIO010000074.1"/>
</dbReference>